<dbReference type="Proteomes" id="UP001626603">
    <property type="component" value="Chromosome"/>
</dbReference>
<dbReference type="Gene3D" id="3.40.50.450">
    <property type="match status" value="1"/>
</dbReference>
<dbReference type="PANTHER" id="PTHR15364:SF0">
    <property type="entry name" value="2'-DEOXYNUCLEOSIDE 5'-PHOSPHATE N-HYDROLASE 1"/>
    <property type="match status" value="1"/>
</dbReference>
<gene>
    <name evidence="1" type="ORF">R6Y95_03450</name>
</gene>
<protein>
    <submittedName>
        <fullName evidence="1">Nucleoside 2-deoxyribosyltransferase</fullName>
    </submittedName>
</protein>
<dbReference type="InterPro" id="IPR051239">
    <property type="entry name" value="2'-dNMP_N-hydrolase"/>
</dbReference>
<organism evidence="1 2">
    <name type="scientific">Methanoculleus palmolei</name>
    <dbReference type="NCBI Taxonomy" id="72612"/>
    <lineage>
        <taxon>Archaea</taxon>
        <taxon>Methanobacteriati</taxon>
        <taxon>Methanobacteriota</taxon>
        <taxon>Stenosarchaea group</taxon>
        <taxon>Methanomicrobia</taxon>
        <taxon>Methanomicrobiales</taxon>
        <taxon>Methanomicrobiaceae</taxon>
        <taxon>Methanoculleus</taxon>
    </lineage>
</organism>
<sequence>MYVLIAPCIQNPACRARGITTDEDLRDFRRTVERCRRFSIEMVPLPCPETIYLGPDRSPGSFQDLVGPMARPGRSHGDRRRLATPAFAALLDRLEAEVRAAIRDRGEPPLAIIGVDSSPACGVTTTYYSSEKQPGRGAFLARFPDIPAVDVKEFARYRVYLAAPLFSEAEQAYNLALRALLEAHLFEVYLPQEVGDTSHTRCREERRAIFARHLPALRGADVVVAVIDGADADSGTSWEMGYAYALGKRVVALRTDFRVAGRYERVNLMLEESATVVTAKEDLPRVLGSLLAASP</sequence>
<dbReference type="EMBL" id="CP137641">
    <property type="protein sequence ID" value="WOX56397.1"/>
    <property type="molecule type" value="Genomic_DNA"/>
</dbReference>
<proteinExistence type="predicted"/>
<dbReference type="InterPro" id="IPR007710">
    <property type="entry name" value="Nucleoside_deoxyribTrfase"/>
</dbReference>
<reference evidence="1 2" key="1">
    <citation type="submission" date="2023-10" db="EMBL/GenBank/DDBJ databases">
        <title>The complete genome sequence of Methanoculleus palmolei DSM 4273.</title>
        <authorList>
            <person name="Lai S.-J."/>
            <person name="You Y.-T."/>
            <person name="Chen S.-C."/>
        </authorList>
    </citation>
    <scope>NUCLEOTIDE SEQUENCE [LARGE SCALE GENOMIC DNA]</scope>
    <source>
        <strain evidence="1 2">DSM 4273</strain>
    </source>
</reference>
<dbReference type="Pfam" id="PF05014">
    <property type="entry name" value="Nuc_deoxyrib_tr"/>
    <property type="match status" value="1"/>
</dbReference>
<dbReference type="PANTHER" id="PTHR15364">
    <property type="entry name" value="2'-DEOXYNUCLEOSIDE 5'-PHOSPHATE N-HYDROLASE 1"/>
    <property type="match status" value="1"/>
</dbReference>
<keyword evidence="2" id="KW-1185">Reference proteome</keyword>
<name>A0ABD8AA40_9EURY</name>
<dbReference type="AlphaFoldDB" id="A0ABD8AA40"/>
<evidence type="ECO:0000313" key="1">
    <source>
        <dbReference type="EMBL" id="WOX56397.1"/>
    </source>
</evidence>
<dbReference type="SUPFAM" id="SSF52309">
    <property type="entry name" value="N-(deoxy)ribosyltransferase-like"/>
    <property type="match status" value="1"/>
</dbReference>
<accession>A0ABD8AA40</accession>
<evidence type="ECO:0000313" key="2">
    <source>
        <dbReference type="Proteomes" id="UP001626603"/>
    </source>
</evidence>